<dbReference type="RefSeq" id="WP_126630931.1">
    <property type="nucleotide sequence ID" value="NZ_BIFT01000002.1"/>
</dbReference>
<dbReference type="SUPFAM" id="SSF55781">
    <property type="entry name" value="GAF domain-like"/>
    <property type="match status" value="1"/>
</dbReference>
<dbReference type="OrthoDB" id="156291at2"/>
<reference evidence="3" key="1">
    <citation type="submission" date="2018-12" db="EMBL/GenBank/DDBJ databases">
        <title>Tengunoibacter tsumagoiensis gen. nov., sp. nov., Dictyobacter kobayashii sp. nov., D. alpinus sp. nov., and D. joshuensis sp. nov. and description of Dictyobacteraceae fam. nov. within the order Ktedonobacterales isolated from Tengu-no-mugimeshi.</title>
        <authorList>
            <person name="Wang C.M."/>
            <person name="Zheng Y."/>
            <person name="Sakai Y."/>
            <person name="Toyoda A."/>
            <person name="Minakuchi Y."/>
            <person name="Abe K."/>
            <person name="Yokota A."/>
            <person name="Yabe S."/>
        </authorList>
    </citation>
    <scope>NUCLEOTIDE SEQUENCE [LARGE SCALE GENOMIC DNA]</scope>
    <source>
        <strain evidence="3">Uno16</strain>
    </source>
</reference>
<dbReference type="InterPro" id="IPR001387">
    <property type="entry name" value="Cro/C1-type_HTH"/>
</dbReference>
<proteinExistence type="predicted"/>
<dbReference type="Proteomes" id="UP000287171">
    <property type="component" value="Unassembled WGS sequence"/>
</dbReference>
<accession>A0A402BI23</accession>
<sequence length="338" mass="38525">MSNTHKPSGWRTFLEKVIVDPCERQRIASILGVNPVSLTRWANGTSNPRSKHLYALLDALPTRREELIALIAEEFPEFRTDIAVKEEMPAQIPPAFYARVLEDYHQLPPGIRNTTVQSMVIQQILAHLNPEQRGMVVYASQCTRPAVQGQKVRSLRIVSGRGNPPWHRMENNMRFFGLESLNGHVVQFQRPILIHEHTQKKRFYPTHYDQTAESIICCPLIRANKIAGSLTIISMQPQYFTDIHVNLVNGYVDLFMLGFESAEFYDFEQIALGIMPSTEIQGPILDQYNTRVTNILIEAARQQPPLNRPEVELQVCQAFEQEFLAMTAQPALTMSLTS</sequence>
<comment type="caution">
    <text evidence="2">The sequence shown here is derived from an EMBL/GenBank/DDBJ whole genome shotgun (WGS) entry which is preliminary data.</text>
</comment>
<keyword evidence="3" id="KW-1185">Reference proteome</keyword>
<name>A0A402BI23_9CHLR</name>
<feature type="domain" description="HTH cro/C1-type" evidence="1">
    <location>
        <begin position="28"/>
        <end position="67"/>
    </location>
</feature>
<evidence type="ECO:0000313" key="3">
    <source>
        <dbReference type="Proteomes" id="UP000287171"/>
    </source>
</evidence>
<dbReference type="CDD" id="cd00093">
    <property type="entry name" value="HTH_XRE"/>
    <property type="match status" value="1"/>
</dbReference>
<dbReference type="PROSITE" id="PS50943">
    <property type="entry name" value="HTH_CROC1"/>
    <property type="match status" value="1"/>
</dbReference>
<gene>
    <name evidence="2" type="ORF">KDA_63810</name>
</gene>
<protein>
    <recommendedName>
        <fullName evidence="1">HTH cro/C1-type domain-containing protein</fullName>
    </recommendedName>
</protein>
<dbReference type="Gene3D" id="3.30.450.40">
    <property type="match status" value="1"/>
</dbReference>
<dbReference type="AlphaFoldDB" id="A0A402BI23"/>
<evidence type="ECO:0000313" key="2">
    <source>
        <dbReference type="EMBL" id="GCE30897.1"/>
    </source>
</evidence>
<organism evidence="2 3">
    <name type="scientific">Dictyobacter alpinus</name>
    <dbReference type="NCBI Taxonomy" id="2014873"/>
    <lineage>
        <taxon>Bacteria</taxon>
        <taxon>Bacillati</taxon>
        <taxon>Chloroflexota</taxon>
        <taxon>Ktedonobacteria</taxon>
        <taxon>Ktedonobacterales</taxon>
        <taxon>Dictyobacteraceae</taxon>
        <taxon>Dictyobacter</taxon>
    </lineage>
</organism>
<evidence type="ECO:0000259" key="1">
    <source>
        <dbReference type="PROSITE" id="PS50943"/>
    </source>
</evidence>
<dbReference type="EMBL" id="BIFT01000002">
    <property type="protein sequence ID" value="GCE30897.1"/>
    <property type="molecule type" value="Genomic_DNA"/>
</dbReference>
<dbReference type="InterPro" id="IPR029016">
    <property type="entry name" value="GAF-like_dom_sf"/>
</dbReference>